<dbReference type="RefSeq" id="WP_073616601.1">
    <property type="nucleotide sequence ID" value="NZ_FRFE01000044.1"/>
</dbReference>
<protein>
    <recommendedName>
        <fullName evidence="3">Transposase zinc-ribbon domain-containing protein</fullName>
    </recommendedName>
</protein>
<organism evidence="1 2">
    <name type="scientific">Desulfopila aestuarii DSM 18488</name>
    <dbReference type="NCBI Taxonomy" id="1121416"/>
    <lineage>
        <taxon>Bacteria</taxon>
        <taxon>Pseudomonadati</taxon>
        <taxon>Thermodesulfobacteriota</taxon>
        <taxon>Desulfobulbia</taxon>
        <taxon>Desulfobulbales</taxon>
        <taxon>Desulfocapsaceae</taxon>
        <taxon>Desulfopila</taxon>
    </lineage>
</organism>
<gene>
    <name evidence="1" type="ORF">SAMN02745220_04875</name>
</gene>
<name>A0A1M7YK67_9BACT</name>
<evidence type="ECO:0008006" key="3">
    <source>
        <dbReference type="Google" id="ProtNLM"/>
    </source>
</evidence>
<evidence type="ECO:0000313" key="1">
    <source>
        <dbReference type="EMBL" id="SHO52992.1"/>
    </source>
</evidence>
<sequence length="328" mass="37840">MNQDVYRQNFIKSGSGAGSAVQCPRCRGDKNISKLTSGRFECGKCSGYQFSVTSSTLMHHQPDFRAYFKAALLAYIRVGRGVQREDLKKYLQASNESKITRIRNTVYNAMQPPVKVQGSETKGLLCGVGRVDYTLEYKTKKMPVKVFLVCDLSTNFRLSFAGYNAPFERRVGLVRYAYYPHKENHEWLLKTFFHPLKGRQRCMFFCPDDNKFQYNKVNEFDSTGFYRTSFRHGLSNIWPQYQDLVKMITNEEEHLLSSIQSFNGPFKEFGYYLCEQAFLRNNPPENRRFHNLLKALVTPMDQRAAAIQRQLQPGRGMKKPASACVPIS</sequence>
<reference evidence="1 2" key="1">
    <citation type="submission" date="2016-12" db="EMBL/GenBank/DDBJ databases">
        <authorList>
            <person name="Song W.-J."/>
            <person name="Kurnit D.M."/>
        </authorList>
    </citation>
    <scope>NUCLEOTIDE SEQUENCE [LARGE SCALE GENOMIC DNA]</scope>
    <source>
        <strain evidence="1 2">DSM 18488</strain>
    </source>
</reference>
<accession>A0A1M7YK67</accession>
<dbReference type="EMBL" id="FRFE01000044">
    <property type="protein sequence ID" value="SHO52992.1"/>
    <property type="molecule type" value="Genomic_DNA"/>
</dbReference>
<dbReference type="Proteomes" id="UP000184603">
    <property type="component" value="Unassembled WGS sequence"/>
</dbReference>
<keyword evidence="2" id="KW-1185">Reference proteome</keyword>
<evidence type="ECO:0000313" key="2">
    <source>
        <dbReference type="Proteomes" id="UP000184603"/>
    </source>
</evidence>
<proteinExistence type="predicted"/>
<dbReference type="AlphaFoldDB" id="A0A1M7YK67"/>